<reference evidence="2" key="1">
    <citation type="submission" date="2017-07" db="EMBL/GenBank/DDBJ databases">
        <authorList>
            <person name="Mikheyev A."/>
            <person name="Grau M."/>
        </authorList>
    </citation>
    <scope>NUCLEOTIDE SEQUENCE</scope>
    <source>
        <tissue evidence="2">Venom_gland</tissue>
    </source>
</reference>
<evidence type="ECO:0008006" key="3">
    <source>
        <dbReference type="Google" id="ProtNLM"/>
    </source>
</evidence>
<organism evidence="2">
    <name type="scientific">Micrurus paraensis</name>
    <dbReference type="NCBI Taxonomy" id="1970185"/>
    <lineage>
        <taxon>Eukaryota</taxon>
        <taxon>Metazoa</taxon>
        <taxon>Chordata</taxon>
        <taxon>Craniata</taxon>
        <taxon>Vertebrata</taxon>
        <taxon>Euteleostomi</taxon>
        <taxon>Lepidosauria</taxon>
        <taxon>Squamata</taxon>
        <taxon>Bifurcata</taxon>
        <taxon>Unidentata</taxon>
        <taxon>Episquamata</taxon>
        <taxon>Toxicofera</taxon>
        <taxon>Serpentes</taxon>
        <taxon>Colubroidea</taxon>
        <taxon>Elapidae</taxon>
        <taxon>Elapinae</taxon>
        <taxon>Micrurus</taxon>
    </lineage>
</organism>
<reference evidence="2" key="2">
    <citation type="submission" date="2017-11" db="EMBL/GenBank/DDBJ databases">
        <title>Coralsnake Venomics: Analyses of Venom Gland Transcriptomes and Proteomes of Six Brazilian Taxa.</title>
        <authorList>
            <person name="Aird S.D."/>
            <person name="Jorge da Silva N."/>
            <person name="Qiu L."/>
            <person name="Villar-Briones A."/>
            <person name="Aparecida-Saddi V."/>
            <person name="Campos-Telles M.P."/>
            <person name="Grau M."/>
            <person name="Mikheyev A.S."/>
        </authorList>
    </citation>
    <scope>NUCLEOTIDE SEQUENCE</scope>
    <source>
        <tissue evidence="2">Venom_gland</tissue>
    </source>
</reference>
<evidence type="ECO:0000256" key="1">
    <source>
        <dbReference type="SAM" id="Coils"/>
    </source>
</evidence>
<sequence>MYENDELNLIDIWRKLNPGEKKQFTFYSNPHQIWTRIGMAWMNGEIANEIKGIEILPSEWADHNPIQIIWKIRKKPKKRWTLNTQLIREKEYTNKLKVELNYFLKENNNGVTRKQNIWETVKAVIRGITISYNAKRNREKYAQQNKLKQKIKELEIQLQRQPKRLKIAKSDDNN</sequence>
<feature type="coiled-coil region" evidence="1">
    <location>
        <begin position="137"/>
        <end position="164"/>
    </location>
</feature>
<accession>A0A2D4L0Q5</accession>
<dbReference type="InterPro" id="IPR036691">
    <property type="entry name" value="Endo/exonu/phosph_ase_sf"/>
</dbReference>
<protein>
    <recommendedName>
        <fullName evidence="3">Endonuclease/exonuclease/phosphatase domain-containing protein</fullName>
    </recommendedName>
</protein>
<evidence type="ECO:0000313" key="2">
    <source>
        <dbReference type="EMBL" id="LAB14562.1"/>
    </source>
</evidence>
<keyword evidence="1" id="KW-0175">Coiled coil</keyword>
<proteinExistence type="predicted"/>
<dbReference type="AlphaFoldDB" id="A0A2D4L0Q5"/>
<dbReference type="Gene3D" id="3.60.10.10">
    <property type="entry name" value="Endonuclease/exonuclease/phosphatase"/>
    <property type="match status" value="1"/>
</dbReference>
<dbReference type="EMBL" id="IACL01108430">
    <property type="protein sequence ID" value="LAB14562.1"/>
    <property type="molecule type" value="Transcribed_RNA"/>
</dbReference>
<dbReference type="SUPFAM" id="SSF56219">
    <property type="entry name" value="DNase I-like"/>
    <property type="match status" value="1"/>
</dbReference>
<name>A0A2D4L0Q5_9SAUR</name>